<dbReference type="GO" id="GO:0005524">
    <property type="term" value="F:ATP binding"/>
    <property type="evidence" value="ECO:0007669"/>
    <property type="project" value="UniProtKB-KW"/>
</dbReference>
<evidence type="ECO:0000256" key="1">
    <source>
        <dbReference type="ARBA" id="ARBA00004141"/>
    </source>
</evidence>
<proteinExistence type="inferred from homology"/>
<feature type="non-terminal residue" evidence="6">
    <location>
        <position position="1"/>
    </location>
</feature>
<dbReference type="GO" id="GO:0042626">
    <property type="term" value="F:ATPase-coupled transmembrane transporter activity"/>
    <property type="evidence" value="ECO:0007669"/>
    <property type="project" value="TreeGrafter"/>
</dbReference>
<feature type="non-terminal residue" evidence="6">
    <location>
        <position position="132"/>
    </location>
</feature>
<keyword evidence="7" id="KW-1185">Reference proteome</keyword>
<dbReference type="EMBL" id="KN819344">
    <property type="protein sequence ID" value="KIJ14257.1"/>
    <property type="molecule type" value="Genomic_DNA"/>
</dbReference>
<accession>A0A0C9U485</accession>
<dbReference type="Pfam" id="PF00005">
    <property type="entry name" value="ABC_tran"/>
    <property type="match status" value="1"/>
</dbReference>
<name>A0A0C9U485_PAXIN</name>
<sequence>KGRFDLDSVVDGEGSNLSVGQRSLVSLARALVHETKILILDEATASVDYETDRKIQDTIATEFKERTILCIAHRLRTIISYDRICVLDAGTIAEFDTPANLFAIPDGIFRTMCDTSSISLEDIVSASNHAIR</sequence>
<evidence type="ECO:0000259" key="5">
    <source>
        <dbReference type="Pfam" id="PF00005"/>
    </source>
</evidence>
<dbReference type="PANTHER" id="PTHR24223:SF456">
    <property type="entry name" value="MULTIDRUG RESISTANCE-ASSOCIATED PROTEIN LETHAL(2)03659"/>
    <property type="match status" value="1"/>
</dbReference>
<dbReference type="Proteomes" id="UP000053647">
    <property type="component" value="Unassembled WGS sequence"/>
</dbReference>
<evidence type="ECO:0000256" key="3">
    <source>
        <dbReference type="ARBA" id="ARBA00022741"/>
    </source>
</evidence>
<keyword evidence="3" id="KW-0547">Nucleotide-binding</keyword>
<dbReference type="InterPro" id="IPR027417">
    <property type="entry name" value="P-loop_NTPase"/>
</dbReference>
<dbReference type="InterPro" id="IPR003439">
    <property type="entry name" value="ABC_transporter-like_ATP-bd"/>
</dbReference>
<comment type="similarity">
    <text evidence="2">Belongs to the ABC transporter superfamily. ABCC family. Conjugate transporter (TC 3.A.1.208) subfamily.</text>
</comment>
<dbReference type="AlphaFoldDB" id="A0A0C9U485"/>
<dbReference type="GO" id="GO:0016020">
    <property type="term" value="C:membrane"/>
    <property type="evidence" value="ECO:0007669"/>
    <property type="project" value="UniProtKB-SubCell"/>
</dbReference>
<reference evidence="6 7" key="1">
    <citation type="submission" date="2014-06" db="EMBL/GenBank/DDBJ databases">
        <authorList>
            <consortium name="DOE Joint Genome Institute"/>
            <person name="Kuo A."/>
            <person name="Kohler A."/>
            <person name="Nagy L.G."/>
            <person name="Floudas D."/>
            <person name="Copeland A."/>
            <person name="Barry K.W."/>
            <person name="Cichocki N."/>
            <person name="Veneault-Fourrey C."/>
            <person name="LaButti K."/>
            <person name="Lindquist E.A."/>
            <person name="Lipzen A."/>
            <person name="Lundell T."/>
            <person name="Morin E."/>
            <person name="Murat C."/>
            <person name="Sun H."/>
            <person name="Tunlid A."/>
            <person name="Henrissat B."/>
            <person name="Grigoriev I.V."/>
            <person name="Hibbett D.S."/>
            <person name="Martin F."/>
            <person name="Nordberg H.P."/>
            <person name="Cantor M.N."/>
            <person name="Hua S.X."/>
        </authorList>
    </citation>
    <scope>NUCLEOTIDE SEQUENCE [LARGE SCALE GENOMIC DNA]</scope>
    <source>
        <strain evidence="6 7">ATCC 200175</strain>
    </source>
</reference>
<keyword evidence="4" id="KW-0067">ATP-binding</keyword>
<dbReference type="HOGENOM" id="CLU_000604_61_8_1"/>
<dbReference type="Gene3D" id="3.40.50.300">
    <property type="entry name" value="P-loop containing nucleotide triphosphate hydrolases"/>
    <property type="match status" value="1"/>
</dbReference>
<dbReference type="OrthoDB" id="6500128at2759"/>
<protein>
    <recommendedName>
        <fullName evidence="5">ABC transporter domain-containing protein</fullName>
    </recommendedName>
</protein>
<evidence type="ECO:0000256" key="2">
    <source>
        <dbReference type="ARBA" id="ARBA00009726"/>
    </source>
</evidence>
<gene>
    <name evidence="6" type="ORF">PAXINDRAFT_79502</name>
</gene>
<dbReference type="InterPro" id="IPR050173">
    <property type="entry name" value="ABC_transporter_C-like"/>
</dbReference>
<organism evidence="6 7">
    <name type="scientific">Paxillus involutus ATCC 200175</name>
    <dbReference type="NCBI Taxonomy" id="664439"/>
    <lineage>
        <taxon>Eukaryota</taxon>
        <taxon>Fungi</taxon>
        <taxon>Dikarya</taxon>
        <taxon>Basidiomycota</taxon>
        <taxon>Agaricomycotina</taxon>
        <taxon>Agaricomycetes</taxon>
        <taxon>Agaricomycetidae</taxon>
        <taxon>Boletales</taxon>
        <taxon>Paxilineae</taxon>
        <taxon>Paxillaceae</taxon>
        <taxon>Paxillus</taxon>
    </lineage>
</organism>
<dbReference type="GO" id="GO:0016887">
    <property type="term" value="F:ATP hydrolysis activity"/>
    <property type="evidence" value="ECO:0007669"/>
    <property type="project" value="InterPro"/>
</dbReference>
<comment type="subcellular location">
    <subcellularLocation>
        <location evidence="1">Membrane</location>
        <topology evidence="1">Multi-pass membrane protein</topology>
    </subcellularLocation>
</comment>
<dbReference type="SUPFAM" id="SSF52540">
    <property type="entry name" value="P-loop containing nucleoside triphosphate hydrolases"/>
    <property type="match status" value="1"/>
</dbReference>
<evidence type="ECO:0000313" key="7">
    <source>
        <dbReference type="Proteomes" id="UP000053647"/>
    </source>
</evidence>
<reference evidence="7" key="2">
    <citation type="submission" date="2015-01" db="EMBL/GenBank/DDBJ databases">
        <title>Evolutionary Origins and Diversification of the Mycorrhizal Mutualists.</title>
        <authorList>
            <consortium name="DOE Joint Genome Institute"/>
            <consortium name="Mycorrhizal Genomics Consortium"/>
            <person name="Kohler A."/>
            <person name="Kuo A."/>
            <person name="Nagy L.G."/>
            <person name="Floudas D."/>
            <person name="Copeland A."/>
            <person name="Barry K.W."/>
            <person name="Cichocki N."/>
            <person name="Veneault-Fourrey C."/>
            <person name="LaButti K."/>
            <person name="Lindquist E.A."/>
            <person name="Lipzen A."/>
            <person name="Lundell T."/>
            <person name="Morin E."/>
            <person name="Murat C."/>
            <person name="Riley R."/>
            <person name="Ohm R."/>
            <person name="Sun H."/>
            <person name="Tunlid A."/>
            <person name="Henrissat B."/>
            <person name="Grigoriev I.V."/>
            <person name="Hibbett D.S."/>
            <person name="Martin F."/>
        </authorList>
    </citation>
    <scope>NUCLEOTIDE SEQUENCE [LARGE SCALE GENOMIC DNA]</scope>
    <source>
        <strain evidence="7">ATCC 200175</strain>
    </source>
</reference>
<evidence type="ECO:0000313" key="6">
    <source>
        <dbReference type="EMBL" id="KIJ14257.1"/>
    </source>
</evidence>
<dbReference type="PANTHER" id="PTHR24223">
    <property type="entry name" value="ATP-BINDING CASSETTE SUB-FAMILY C"/>
    <property type="match status" value="1"/>
</dbReference>
<feature type="domain" description="ABC transporter" evidence="5">
    <location>
        <begin position="7"/>
        <end position="45"/>
    </location>
</feature>
<evidence type="ECO:0000256" key="4">
    <source>
        <dbReference type="ARBA" id="ARBA00022840"/>
    </source>
</evidence>